<sequence>VENLREKLRSTKEELKKVERDNDLKEIQDKINFIEEQIELREKLLEKTVLEVIGEKIGELQKIFLKCKIM</sequence>
<dbReference type="EMBL" id="CAJVQC010012707">
    <property type="protein sequence ID" value="CAG8641156.1"/>
    <property type="molecule type" value="Genomic_DNA"/>
</dbReference>
<keyword evidence="2" id="KW-1185">Reference proteome</keyword>
<comment type="caution">
    <text evidence="1">The sequence shown here is derived from an EMBL/GenBank/DDBJ whole genome shotgun (WGS) entry which is preliminary data.</text>
</comment>
<evidence type="ECO:0000313" key="2">
    <source>
        <dbReference type="Proteomes" id="UP000789920"/>
    </source>
</evidence>
<organism evidence="1 2">
    <name type="scientific">Racocetra persica</name>
    <dbReference type="NCBI Taxonomy" id="160502"/>
    <lineage>
        <taxon>Eukaryota</taxon>
        <taxon>Fungi</taxon>
        <taxon>Fungi incertae sedis</taxon>
        <taxon>Mucoromycota</taxon>
        <taxon>Glomeromycotina</taxon>
        <taxon>Glomeromycetes</taxon>
        <taxon>Diversisporales</taxon>
        <taxon>Gigasporaceae</taxon>
        <taxon>Racocetra</taxon>
    </lineage>
</organism>
<proteinExistence type="predicted"/>
<accession>A0ACA9N889</accession>
<evidence type="ECO:0000313" key="1">
    <source>
        <dbReference type="EMBL" id="CAG8641156.1"/>
    </source>
</evidence>
<protein>
    <submittedName>
        <fullName evidence="1">21207_t:CDS:1</fullName>
    </submittedName>
</protein>
<reference evidence="1" key="1">
    <citation type="submission" date="2021-06" db="EMBL/GenBank/DDBJ databases">
        <authorList>
            <person name="Kallberg Y."/>
            <person name="Tangrot J."/>
            <person name="Rosling A."/>
        </authorList>
    </citation>
    <scope>NUCLEOTIDE SEQUENCE</scope>
    <source>
        <strain evidence="1">MA461A</strain>
    </source>
</reference>
<gene>
    <name evidence="1" type="ORF">RPERSI_LOCUS7488</name>
</gene>
<name>A0ACA9N889_9GLOM</name>
<feature type="non-terminal residue" evidence="1">
    <location>
        <position position="1"/>
    </location>
</feature>
<dbReference type="Proteomes" id="UP000789920">
    <property type="component" value="Unassembled WGS sequence"/>
</dbReference>